<dbReference type="RefSeq" id="XP_028878094.1">
    <property type="nucleotide sequence ID" value="XM_029030624.1"/>
</dbReference>
<feature type="compositionally biased region" description="Low complexity" evidence="1">
    <location>
        <begin position="331"/>
        <end position="344"/>
    </location>
</feature>
<dbReference type="AlphaFoldDB" id="A0A1X0NHN2"/>
<sequence length="353" mass="36572">MANVPNLYSFMTGGGVAGMPAGFHHAGLPVGGVHPNNVELQPDGIPGPAVPGRPPVNPPVGVPKGVQQRPYTDPAVPHGPCGTPGVPGAIPGSAAGTNTCSAGIPGSHHTVPSPTSPIKPPLPTTAKPLAPAQFGAAGSSGTSLSTTRDDLQSSRQGGIKAQGGHGDGQHDVPPQANKLGKHPDESPDNTKLDSGVAQGEKELEENKQKELKEESGDRSKGQGRGNENQEETVVSHSRTVQDVSINQPSELTEQTENTQKQPVSSKSGERRTEGQQEQIKETTQGPQQDNHNTETNVTGTTSTDSHFTADSKPHSTTESQQQPAEITQSGLSTDDSNTLNNTSTEPNSTTDNV</sequence>
<feature type="compositionally biased region" description="Polar residues" evidence="1">
    <location>
        <begin position="316"/>
        <end position="330"/>
    </location>
</feature>
<name>A0A1X0NHN2_9TRYP</name>
<feature type="compositionally biased region" description="Basic and acidic residues" evidence="1">
    <location>
        <begin position="181"/>
        <end position="191"/>
    </location>
</feature>
<feature type="compositionally biased region" description="Pro residues" evidence="1">
    <location>
        <begin position="48"/>
        <end position="61"/>
    </location>
</feature>
<feature type="compositionally biased region" description="Polar residues" evidence="1">
    <location>
        <begin position="231"/>
        <end position="266"/>
    </location>
</feature>
<proteinExistence type="predicted"/>
<accession>A0A1X0NHN2</accession>
<evidence type="ECO:0000313" key="2">
    <source>
        <dbReference type="EMBL" id="ORC84028.1"/>
    </source>
</evidence>
<feature type="compositionally biased region" description="Low complexity" evidence="1">
    <location>
        <begin position="293"/>
        <end position="303"/>
    </location>
</feature>
<feature type="region of interest" description="Disordered" evidence="1">
    <location>
        <begin position="44"/>
        <end position="353"/>
    </location>
</feature>
<reference evidence="2 3" key="1">
    <citation type="submission" date="2017-03" db="EMBL/GenBank/DDBJ databases">
        <title>An alternative strategy for trypanosome survival in the mammalian bloodstream revealed through genome and transcriptome analysis of the ubiquitous bovine parasite Trypanosoma (Megatrypanum) theileri.</title>
        <authorList>
            <person name="Kelly S."/>
            <person name="Ivens A."/>
            <person name="Mott A."/>
            <person name="O'Neill E."/>
            <person name="Emms D."/>
            <person name="Macleod O."/>
            <person name="Voorheis P."/>
            <person name="Matthews J."/>
            <person name="Matthews K."/>
            <person name="Carrington M."/>
        </authorList>
    </citation>
    <scope>NUCLEOTIDE SEQUENCE [LARGE SCALE GENOMIC DNA]</scope>
    <source>
        <strain evidence="2">Edinburgh</strain>
    </source>
</reference>
<keyword evidence="3" id="KW-1185">Reference proteome</keyword>
<dbReference type="VEuPathDB" id="TriTrypDB:TM35_000511290"/>
<organism evidence="2 3">
    <name type="scientific">Trypanosoma theileri</name>
    <dbReference type="NCBI Taxonomy" id="67003"/>
    <lineage>
        <taxon>Eukaryota</taxon>
        <taxon>Discoba</taxon>
        <taxon>Euglenozoa</taxon>
        <taxon>Kinetoplastea</taxon>
        <taxon>Metakinetoplastina</taxon>
        <taxon>Trypanosomatida</taxon>
        <taxon>Trypanosomatidae</taxon>
        <taxon>Trypanosoma</taxon>
    </lineage>
</organism>
<feature type="compositionally biased region" description="Basic and acidic residues" evidence="1">
    <location>
        <begin position="267"/>
        <end position="280"/>
    </location>
</feature>
<gene>
    <name evidence="2" type="ORF">TM35_000511290</name>
</gene>
<feature type="compositionally biased region" description="Basic and acidic residues" evidence="1">
    <location>
        <begin position="199"/>
        <end position="220"/>
    </location>
</feature>
<dbReference type="GeneID" id="39990404"/>
<feature type="compositionally biased region" description="Low complexity" evidence="1">
    <location>
        <begin position="124"/>
        <end position="146"/>
    </location>
</feature>
<dbReference type="EMBL" id="NBCO01000051">
    <property type="protein sequence ID" value="ORC84028.1"/>
    <property type="molecule type" value="Genomic_DNA"/>
</dbReference>
<evidence type="ECO:0000256" key="1">
    <source>
        <dbReference type="SAM" id="MobiDB-lite"/>
    </source>
</evidence>
<comment type="caution">
    <text evidence="2">The sequence shown here is derived from an EMBL/GenBank/DDBJ whole genome shotgun (WGS) entry which is preliminary data.</text>
</comment>
<feature type="non-terminal residue" evidence="2">
    <location>
        <position position="353"/>
    </location>
</feature>
<evidence type="ECO:0000313" key="3">
    <source>
        <dbReference type="Proteomes" id="UP000192257"/>
    </source>
</evidence>
<dbReference type="Proteomes" id="UP000192257">
    <property type="component" value="Unassembled WGS sequence"/>
</dbReference>
<protein>
    <submittedName>
        <fullName evidence="2">Uncharacterized protein</fullName>
    </submittedName>
</protein>
<feature type="compositionally biased region" description="Pro residues" evidence="1">
    <location>
        <begin position="114"/>
        <end position="123"/>
    </location>
</feature>